<evidence type="ECO:0000256" key="1">
    <source>
        <dbReference type="SAM" id="MobiDB-lite"/>
    </source>
</evidence>
<name>A0A137NPR6_CONC2</name>
<feature type="compositionally biased region" description="Polar residues" evidence="1">
    <location>
        <begin position="30"/>
        <end position="41"/>
    </location>
</feature>
<accession>A0A137NPR6</accession>
<dbReference type="EMBL" id="KQ965224">
    <property type="protein sequence ID" value="KXN64729.1"/>
    <property type="molecule type" value="Genomic_DNA"/>
</dbReference>
<evidence type="ECO:0000313" key="2">
    <source>
        <dbReference type="EMBL" id="KXN64729.1"/>
    </source>
</evidence>
<organism evidence="2 3">
    <name type="scientific">Conidiobolus coronatus (strain ATCC 28846 / CBS 209.66 / NRRL 28638)</name>
    <name type="common">Delacroixia coronata</name>
    <dbReference type="NCBI Taxonomy" id="796925"/>
    <lineage>
        <taxon>Eukaryota</taxon>
        <taxon>Fungi</taxon>
        <taxon>Fungi incertae sedis</taxon>
        <taxon>Zoopagomycota</taxon>
        <taxon>Entomophthoromycotina</taxon>
        <taxon>Entomophthoromycetes</taxon>
        <taxon>Entomophthorales</taxon>
        <taxon>Ancylistaceae</taxon>
        <taxon>Conidiobolus</taxon>
    </lineage>
</organism>
<gene>
    <name evidence="2" type="ORF">CONCODRAFT_14031</name>
</gene>
<feature type="region of interest" description="Disordered" evidence="1">
    <location>
        <begin position="1"/>
        <end position="156"/>
    </location>
</feature>
<sequence>MNFNNDNKVPFPPAYEESQNNNSQSYNQQPLGDSKSQPQEQSSERGLFGSSNSTNYGAPCGGSYGVYPGNQPQPQGYQNVQQSGGFGNGNYGTGPTGSYPSYSGTNQQGQQNYQQPGPSSGQYGNNYNNNPGLNQSYQNSNNNMQYQQQQNPQFGQ</sequence>
<protein>
    <submittedName>
        <fullName evidence="2">Uncharacterized protein</fullName>
    </submittedName>
</protein>
<reference evidence="2 3" key="1">
    <citation type="journal article" date="2015" name="Genome Biol. Evol.">
        <title>Phylogenomic analyses indicate that early fungi evolved digesting cell walls of algal ancestors of land plants.</title>
        <authorList>
            <person name="Chang Y."/>
            <person name="Wang S."/>
            <person name="Sekimoto S."/>
            <person name="Aerts A.L."/>
            <person name="Choi C."/>
            <person name="Clum A."/>
            <person name="LaButti K.M."/>
            <person name="Lindquist E.A."/>
            <person name="Yee Ngan C."/>
            <person name="Ohm R.A."/>
            <person name="Salamov A.A."/>
            <person name="Grigoriev I.V."/>
            <person name="Spatafora J.W."/>
            <person name="Berbee M.L."/>
        </authorList>
    </citation>
    <scope>NUCLEOTIDE SEQUENCE [LARGE SCALE GENOMIC DNA]</scope>
    <source>
        <strain evidence="2 3">NRRL 28638</strain>
    </source>
</reference>
<dbReference type="AlphaFoldDB" id="A0A137NPR6"/>
<feature type="compositionally biased region" description="Low complexity" evidence="1">
    <location>
        <begin position="96"/>
        <end position="156"/>
    </location>
</feature>
<proteinExistence type="predicted"/>
<feature type="compositionally biased region" description="Low complexity" evidence="1">
    <location>
        <begin position="65"/>
        <end position="83"/>
    </location>
</feature>
<feature type="non-terminal residue" evidence="2">
    <location>
        <position position="156"/>
    </location>
</feature>
<dbReference type="Proteomes" id="UP000070444">
    <property type="component" value="Unassembled WGS sequence"/>
</dbReference>
<keyword evidence="3" id="KW-1185">Reference proteome</keyword>
<feature type="compositionally biased region" description="Gly residues" evidence="1">
    <location>
        <begin position="84"/>
        <end position="95"/>
    </location>
</feature>
<evidence type="ECO:0000313" key="3">
    <source>
        <dbReference type="Proteomes" id="UP000070444"/>
    </source>
</evidence>
<feature type="compositionally biased region" description="Low complexity" evidence="1">
    <location>
        <begin position="15"/>
        <end position="29"/>
    </location>
</feature>